<dbReference type="OrthoDB" id="823504at2759"/>
<dbReference type="InterPro" id="IPR010255">
    <property type="entry name" value="Haem_peroxidase_sf"/>
</dbReference>
<keyword evidence="4" id="KW-0479">Metal-binding</keyword>
<evidence type="ECO:0000313" key="6">
    <source>
        <dbReference type="EMBL" id="RUP46244.1"/>
    </source>
</evidence>
<evidence type="ECO:0000256" key="4">
    <source>
        <dbReference type="PIRSR" id="PIRSR619791-2"/>
    </source>
</evidence>
<name>A0A433D5Z9_9FUNG</name>
<keyword evidence="4" id="KW-0349">Heme</keyword>
<evidence type="ECO:0000256" key="3">
    <source>
        <dbReference type="ARBA" id="ARBA00023180"/>
    </source>
</evidence>
<dbReference type="EMBL" id="RBNI01006109">
    <property type="protein sequence ID" value="RUP46244.1"/>
    <property type="molecule type" value="Genomic_DNA"/>
</dbReference>
<keyword evidence="2" id="KW-0964">Secreted</keyword>
<keyword evidence="6" id="KW-0575">Peroxidase</keyword>
<protein>
    <submittedName>
        <fullName evidence="6">Heme peroxidase</fullName>
    </submittedName>
</protein>
<organism evidence="6 7">
    <name type="scientific">Jimgerdemannia flammicorona</name>
    <dbReference type="NCBI Taxonomy" id="994334"/>
    <lineage>
        <taxon>Eukaryota</taxon>
        <taxon>Fungi</taxon>
        <taxon>Fungi incertae sedis</taxon>
        <taxon>Mucoromycota</taxon>
        <taxon>Mucoromycotina</taxon>
        <taxon>Endogonomycetes</taxon>
        <taxon>Endogonales</taxon>
        <taxon>Endogonaceae</taxon>
        <taxon>Jimgerdemannia</taxon>
    </lineage>
</organism>
<sequence>MTCKALLTVLASAMLAQLVQAQNITTTGLPNNTDINTYTSSSSINNSRSSSTDSKLKKNCGFDTLFIRTIDGSCNNLQVPTWGKAGKCFKLSSAVMVENSHSLFEPNKFEIGNYYSRGPEGAQYARGTSSGHWQTVDSRVISNAVAANGQPPNGVGSSFGDEVLSDLPVSLMGVYFGQFINHDMENNKVTATREAFANVTNDWLFHCSPPGSNVTNFYNPNNDCFERSAKSQGDVVNGQFEVINKNNGWLDLSVIYSDNVTQANVLRTHKGGKLRLRNWNTDGGAYANFSTVVKKTLVSQADTNNIVDSDIAALPPMDPMYLMVSGDARASEDIPLTVLHTIWAREHNRQANRYKAIWPHASDEQIFQLARRYTIAEYQKVIYEEFIPSILGGKLPKYSGYKSDIDPRTSTAFATGAFRYGHSVARDFDIYDGCSTNGDSKLQMYDNTNLFAFLGITFSGTRLFFQGQIFRLNGVQGTTAFDYEPARIIALMGGRHGDGFDNMLSSFIRQRSAKFDSIVANTLRNIVGVADLLSTDIFRGRENGLPNYNTLRTYYGAGNIYKNSACPKSAAVDSNACWAILTSNRTIASALKRLYRKVNQVDGLIGLMAEDVPSGAYLAPTTVGIIRKEFIRKRDGDRFFYENPYYFLRSERAAIKSTTFANIIKRNTGLIGLPANVFLTNEFHNTGKPRSTHCS</sequence>
<feature type="signal peptide" evidence="5">
    <location>
        <begin position="1"/>
        <end position="21"/>
    </location>
</feature>
<evidence type="ECO:0000256" key="2">
    <source>
        <dbReference type="ARBA" id="ARBA00022525"/>
    </source>
</evidence>
<dbReference type="PANTHER" id="PTHR11475">
    <property type="entry name" value="OXIDASE/PEROXIDASE"/>
    <property type="match status" value="1"/>
</dbReference>
<dbReference type="Gene3D" id="1.10.640.10">
    <property type="entry name" value="Haem peroxidase domain superfamily, animal type"/>
    <property type="match status" value="1"/>
</dbReference>
<comment type="caution">
    <text evidence="6">The sequence shown here is derived from an EMBL/GenBank/DDBJ whole genome shotgun (WGS) entry which is preliminary data.</text>
</comment>
<dbReference type="Pfam" id="PF03098">
    <property type="entry name" value="An_peroxidase"/>
    <property type="match status" value="1"/>
</dbReference>
<feature type="binding site" description="axial binding residue" evidence="4">
    <location>
        <position position="422"/>
    </location>
    <ligand>
        <name>heme b</name>
        <dbReference type="ChEBI" id="CHEBI:60344"/>
    </ligand>
    <ligandPart>
        <name>Fe</name>
        <dbReference type="ChEBI" id="CHEBI:18248"/>
    </ligandPart>
</feature>
<dbReference type="PANTHER" id="PTHR11475:SF4">
    <property type="entry name" value="CHORION PEROXIDASE"/>
    <property type="match status" value="1"/>
</dbReference>
<dbReference type="PROSITE" id="PS50292">
    <property type="entry name" value="PEROXIDASE_3"/>
    <property type="match status" value="1"/>
</dbReference>
<accession>A0A433D5Z9</accession>
<dbReference type="GO" id="GO:0006979">
    <property type="term" value="P:response to oxidative stress"/>
    <property type="evidence" value="ECO:0007669"/>
    <property type="project" value="InterPro"/>
</dbReference>
<dbReference type="GO" id="GO:0004601">
    <property type="term" value="F:peroxidase activity"/>
    <property type="evidence" value="ECO:0007669"/>
    <property type="project" value="UniProtKB-KW"/>
</dbReference>
<dbReference type="InterPro" id="IPR037120">
    <property type="entry name" value="Haem_peroxidase_sf_animal"/>
</dbReference>
<dbReference type="AlphaFoldDB" id="A0A433D5Z9"/>
<dbReference type="InterPro" id="IPR019791">
    <property type="entry name" value="Haem_peroxidase_animal"/>
</dbReference>
<evidence type="ECO:0000256" key="5">
    <source>
        <dbReference type="SAM" id="SignalP"/>
    </source>
</evidence>
<comment type="subcellular location">
    <subcellularLocation>
        <location evidence="1">Secreted</location>
    </subcellularLocation>
</comment>
<keyword evidence="7" id="KW-1185">Reference proteome</keyword>
<reference evidence="6 7" key="1">
    <citation type="journal article" date="2018" name="New Phytol.">
        <title>Phylogenomics of Endogonaceae and evolution of mycorrhizas within Mucoromycota.</title>
        <authorList>
            <person name="Chang Y."/>
            <person name="Desiro A."/>
            <person name="Na H."/>
            <person name="Sandor L."/>
            <person name="Lipzen A."/>
            <person name="Clum A."/>
            <person name="Barry K."/>
            <person name="Grigoriev I.V."/>
            <person name="Martin F.M."/>
            <person name="Stajich J.E."/>
            <person name="Smith M.E."/>
            <person name="Bonito G."/>
            <person name="Spatafora J.W."/>
        </authorList>
    </citation>
    <scope>NUCLEOTIDE SEQUENCE [LARGE SCALE GENOMIC DNA]</scope>
    <source>
        <strain evidence="6 7">GMNB39</strain>
    </source>
</reference>
<feature type="chain" id="PRO_5019387881" evidence="5">
    <location>
        <begin position="22"/>
        <end position="695"/>
    </location>
</feature>
<gene>
    <name evidence="6" type="ORF">BC936DRAFT_147174</name>
</gene>
<dbReference type="Proteomes" id="UP000268093">
    <property type="component" value="Unassembled WGS sequence"/>
</dbReference>
<evidence type="ECO:0000313" key="7">
    <source>
        <dbReference type="Proteomes" id="UP000268093"/>
    </source>
</evidence>
<dbReference type="GO" id="GO:0046872">
    <property type="term" value="F:metal ion binding"/>
    <property type="evidence" value="ECO:0007669"/>
    <property type="project" value="UniProtKB-KW"/>
</dbReference>
<dbReference type="SUPFAM" id="SSF48113">
    <property type="entry name" value="Heme-dependent peroxidases"/>
    <property type="match status" value="1"/>
</dbReference>
<keyword evidence="6" id="KW-0560">Oxidoreductase</keyword>
<proteinExistence type="predicted"/>
<dbReference type="GO" id="GO:0020037">
    <property type="term" value="F:heme binding"/>
    <property type="evidence" value="ECO:0007669"/>
    <property type="project" value="InterPro"/>
</dbReference>
<evidence type="ECO:0000256" key="1">
    <source>
        <dbReference type="ARBA" id="ARBA00004613"/>
    </source>
</evidence>
<keyword evidence="3" id="KW-0325">Glycoprotein</keyword>
<dbReference type="GO" id="GO:0005576">
    <property type="term" value="C:extracellular region"/>
    <property type="evidence" value="ECO:0007669"/>
    <property type="project" value="UniProtKB-SubCell"/>
</dbReference>
<keyword evidence="4" id="KW-0408">Iron</keyword>
<keyword evidence="5" id="KW-0732">Signal</keyword>
<dbReference type="PRINTS" id="PR00457">
    <property type="entry name" value="ANPEROXIDASE"/>
</dbReference>